<protein>
    <submittedName>
        <fullName evidence="1">Uncharacterized protein</fullName>
    </submittedName>
</protein>
<accession>A0A2G6E6M4</accession>
<name>A0A2G6E6M4_9BACT</name>
<gene>
    <name evidence="1" type="ORF">CSB45_05785</name>
</gene>
<organism evidence="1 2">
    <name type="scientific">candidate division KSB3 bacterium</name>
    <dbReference type="NCBI Taxonomy" id="2044937"/>
    <lineage>
        <taxon>Bacteria</taxon>
        <taxon>candidate division KSB3</taxon>
    </lineage>
</organism>
<evidence type="ECO:0000313" key="1">
    <source>
        <dbReference type="EMBL" id="PID57736.1"/>
    </source>
</evidence>
<sequence length="60" mass="6711">MSVSLKNFLGILNCRFREDGPASHKSMLYVTGFPCLCMPGGRLVHLNTINDVSQKKEEVQ</sequence>
<dbReference type="EMBL" id="PDPS01000025">
    <property type="protein sequence ID" value="PID57736.1"/>
    <property type="molecule type" value="Genomic_DNA"/>
</dbReference>
<proteinExistence type="predicted"/>
<evidence type="ECO:0000313" key="2">
    <source>
        <dbReference type="Proteomes" id="UP000229740"/>
    </source>
</evidence>
<reference evidence="1 2" key="1">
    <citation type="submission" date="2017-10" db="EMBL/GenBank/DDBJ databases">
        <title>Novel microbial diversity and functional potential in the marine mammal oral microbiome.</title>
        <authorList>
            <person name="Dudek N.K."/>
            <person name="Sun C.L."/>
            <person name="Burstein D."/>
            <person name="Kantor R.S."/>
            <person name="Aliaga Goltsman D.S."/>
            <person name="Bik E.M."/>
            <person name="Thomas B.C."/>
            <person name="Banfield J.F."/>
            <person name="Relman D.A."/>
        </authorList>
    </citation>
    <scope>NUCLEOTIDE SEQUENCE [LARGE SCALE GENOMIC DNA]</scope>
    <source>
        <strain evidence="1">DOLZORAL124_49_17</strain>
    </source>
</reference>
<comment type="caution">
    <text evidence="1">The sequence shown here is derived from an EMBL/GenBank/DDBJ whole genome shotgun (WGS) entry which is preliminary data.</text>
</comment>
<dbReference type="AlphaFoldDB" id="A0A2G6E6M4"/>
<dbReference type="Proteomes" id="UP000229740">
    <property type="component" value="Unassembled WGS sequence"/>
</dbReference>